<dbReference type="Pfam" id="PF08279">
    <property type="entry name" value="HTH_11"/>
    <property type="match status" value="1"/>
</dbReference>
<dbReference type="PIRSF" id="PIRSF016838">
    <property type="entry name" value="PafC"/>
    <property type="match status" value="1"/>
</dbReference>
<dbReference type="RefSeq" id="WP_167972471.1">
    <property type="nucleotide sequence ID" value="NZ_BHZG01000461.1"/>
</dbReference>
<keyword evidence="6" id="KW-1185">Reference proteome</keyword>
<dbReference type="Pfam" id="PF25583">
    <property type="entry name" value="WCX"/>
    <property type="match status" value="1"/>
</dbReference>
<dbReference type="AlphaFoldDB" id="A0A7X6D3F8"/>
<keyword evidence="1" id="KW-0805">Transcription regulation</keyword>
<keyword evidence="3" id="KW-0804">Transcription</keyword>
<organism evidence="5 6">
    <name type="scientific">Streptomyces lonarensis</name>
    <dbReference type="NCBI Taxonomy" id="700599"/>
    <lineage>
        <taxon>Bacteria</taxon>
        <taxon>Bacillati</taxon>
        <taxon>Actinomycetota</taxon>
        <taxon>Actinomycetes</taxon>
        <taxon>Kitasatosporales</taxon>
        <taxon>Streptomycetaceae</taxon>
        <taxon>Streptomyces</taxon>
    </lineage>
</organism>
<evidence type="ECO:0000313" key="5">
    <source>
        <dbReference type="EMBL" id="NJQ07459.1"/>
    </source>
</evidence>
<dbReference type="InterPro" id="IPR028349">
    <property type="entry name" value="PafC-like"/>
</dbReference>
<dbReference type="PROSITE" id="PS52050">
    <property type="entry name" value="WYL"/>
    <property type="match status" value="1"/>
</dbReference>
<dbReference type="PROSITE" id="PS00894">
    <property type="entry name" value="HTH_DEOR_1"/>
    <property type="match status" value="1"/>
</dbReference>
<gene>
    <name evidence="5" type="ORF">HCN56_18175</name>
</gene>
<dbReference type="Proteomes" id="UP000578686">
    <property type="component" value="Unassembled WGS sequence"/>
</dbReference>
<dbReference type="InterPro" id="IPR018356">
    <property type="entry name" value="Tscrpt_reg_HTH_DeoR_CS"/>
</dbReference>
<feature type="domain" description="HTH deoR-type" evidence="4">
    <location>
        <begin position="4"/>
        <end position="59"/>
    </location>
</feature>
<evidence type="ECO:0000256" key="1">
    <source>
        <dbReference type="ARBA" id="ARBA00023015"/>
    </source>
</evidence>
<reference evidence="5 6" key="1">
    <citation type="submission" date="2020-03" db="EMBL/GenBank/DDBJ databases">
        <title>Draft genome of Streptomyces sp. ventii, isolated from the Axial Seamount in the Pacific Ocean, and resequencing of the two type strains Streptomyces lonarensis strain NCL 716 and Streptomyces bohaiensis strain 11A07.</title>
        <authorList>
            <person name="Loughran R.M."/>
            <person name="Pfannmuller K.M."/>
            <person name="Wasson B.J."/>
            <person name="Deadmond M.C."/>
            <person name="Paddock B.E."/>
            <person name="Koyack M.J."/>
            <person name="Gallegos D.A."/>
            <person name="Mitchell E.A."/>
            <person name="Ushijima B."/>
            <person name="Saw J.H."/>
            <person name="Mcphail K.L."/>
            <person name="Videau P."/>
        </authorList>
    </citation>
    <scope>NUCLEOTIDE SEQUENCE [LARGE SCALE GENOMIC DNA]</scope>
    <source>
        <strain evidence="5 6">NCL716</strain>
    </source>
</reference>
<proteinExistence type="predicted"/>
<sequence>MADTGSRTLRLLSLLQSHRHWSGDDLASRLGVSARTLRRDVDRLRTLGYPVTAHRGTDGGYQLAAGATLPPLVMDDEEAVALVVGLQAATRIGAVAGAGEASARVLSTVLRVMPTRLRRRAEALSSVTDSAGWWRETEGGGVEPGVLVVLAPACRDGETVRCGYEAADGARTERHLEPHRLVCLGRRWYLVAYDLTRQDWRSLRVDRLHDPRTTGERFRHRRVPGGDPAAWVRERVGGAPRRHRVEALIAAPPETVRSRTGDWATIEATDDPGQSRLRMNADDLAWPAVALATVDADIRVLHPPELRELLHRWAERLHRA</sequence>
<dbReference type="InterPro" id="IPR057727">
    <property type="entry name" value="WCX_dom"/>
</dbReference>
<evidence type="ECO:0000256" key="3">
    <source>
        <dbReference type="ARBA" id="ARBA00023163"/>
    </source>
</evidence>
<dbReference type="GO" id="GO:0003700">
    <property type="term" value="F:DNA-binding transcription factor activity"/>
    <property type="evidence" value="ECO:0007669"/>
    <property type="project" value="InterPro"/>
</dbReference>
<evidence type="ECO:0000256" key="2">
    <source>
        <dbReference type="ARBA" id="ARBA00023125"/>
    </source>
</evidence>
<accession>A0A7X6D3F8</accession>
<protein>
    <submittedName>
        <fullName evidence="5">YafY family transcriptional regulator</fullName>
    </submittedName>
</protein>
<dbReference type="PROSITE" id="PS51000">
    <property type="entry name" value="HTH_DEOR_2"/>
    <property type="match status" value="1"/>
</dbReference>
<evidence type="ECO:0000259" key="4">
    <source>
        <dbReference type="PROSITE" id="PS51000"/>
    </source>
</evidence>
<dbReference type="InterPro" id="IPR036390">
    <property type="entry name" value="WH_DNA-bd_sf"/>
</dbReference>
<name>A0A7X6D3F8_9ACTN</name>
<keyword evidence="2" id="KW-0238">DNA-binding</keyword>
<dbReference type="Gene3D" id="1.10.10.10">
    <property type="entry name" value="Winged helix-like DNA-binding domain superfamily/Winged helix DNA-binding domain"/>
    <property type="match status" value="1"/>
</dbReference>
<dbReference type="InterPro" id="IPR051534">
    <property type="entry name" value="CBASS_pafABC_assoc_protein"/>
</dbReference>
<dbReference type="InterPro" id="IPR026881">
    <property type="entry name" value="WYL_dom"/>
</dbReference>
<dbReference type="PANTHER" id="PTHR34580:SF3">
    <property type="entry name" value="PROTEIN PAFB"/>
    <property type="match status" value="1"/>
</dbReference>
<dbReference type="SUPFAM" id="SSF46785">
    <property type="entry name" value="Winged helix' DNA-binding domain"/>
    <property type="match status" value="1"/>
</dbReference>
<dbReference type="GO" id="GO:0003677">
    <property type="term" value="F:DNA binding"/>
    <property type="evidence" value="ECO:0007669"/>
    <property type="project" value="UniProtKB-KW"/>
</dbReference>
<dbReference type="PANTHER" id="PTHR34580">
    <property type="match status" value="1"/>
</dbReference>
<comment type="caution">
    <text evidence="5">The sequence shown here is derived from an EMBL/GenBank/DDBJ whole genome shotgun (WGS) entry which is preliminary data.</text>
</comment>
<evidence type="ECO:0000313" key="6">
    <source>
        <dbReference type="Proteomes" id="UP000578686"/>
    </source>
</evidence>
<dbReference type="EMBL" id="JAAVJD010000162">
    <property type="protein sequence ID" value="NJQ07459.1"/>
    <property type="molecule type" value="Genomic_DNA"/>
</dbReference>
<dbReference type="Pfam" id="PF13280">
    <property type="entry name" value="WYL"/>
    <property type="match status" value="1"/>
</dbReference>
<dbReference type="InterPro" id="IPR013196">
    <property type="entry name" value="HTH_11"/>
</dbReference>
<dbReference type="InterPro" id="IPR001034">
    <property type="entry name" value="DeoR_HTH"/>
</dbReference>
<dbReference type="InterPro" id="IPR036388">
    <property type="entry name" value="WH-like_DNA-bd_sf"/>
</dbReference>